<reference evidence="2" key="1">
    <citation type="journal article" date="2011" name="Nature">
        <title>Genome sequence and analysis of the tuber crop potato.</title>
        <authorList>
            <consortium name="The Potato Genome Sequencing Consortium"/>
        </authorList>
    </citation>
    <scope>NUCLEOTIDE SEQUENCE [LARGE SCALE GENOMIC DNA]</scope>
    <source>
        <strain evidence="2">cv. DM1-3 516 R44</strain>
    </source>
</reference>
<proteinExistence type="predicted"/>
<dbReference type="AlphaFoldDB" id="M1DZZ8"/>
<evidence type="ECO:0000313" key="1">
    <source>
        <dbReference type="EnsemblPlants" id="PGSC0003DMT400097134"/>
    </source>
</evidence>
<organism evidence="1 2">
    <name type="scientific">Solanum tuberosum</name>
    <name type="common">Potato</name>
    <dbReference type="NCBI Taxonomy" id="4113"/>
    <lineage>
        <taxon>Eukaryota</taxon>
        <taxon>Viridiplantae</taxon>
        <taxon>Streptophyta</taxon>
        <taxon>Embryophyta</taxon>
        <taxon>Tracheophyta</taxon>
        <taxon>Spermatophyta</taxon>
        <taxon>Magnoliopsida</taxon>
        <taxon>eudicotyledons</taxon>
        <taxon>Gunneridae</taxon>
        <taxon>Pentapetalae</taxon>
        <taxon>asterids</taxon>
        <taxon>lamiids</taxon>
        <taxon>Solanales</taxon>
        <taxon>Solanaceae</taxon>
        <taxon>Solanoideae</taxon>
        <taxon>Solaneae</taxon>
        <taxon>Solanum</taxon>
    </lineage>
</organism>
<dbReference type="InParanoid" id="M1DZZ8"/>
<protein>
    <submittedName>
        <fullName evidence="1">Gag-pol polyprotein</fullName>
    </submittedName>
</protein>
<reference evidence="1" key="2">
    <citation type="submission" date="2015-06" db="UniProtKB">
        <authorList>
            <consortium name="EnsemblPlants"/>
        </authorList>
    </citation>
    <scope>IDENTIFICATION</scope>
    <source>
        <strain evidence="1">DM1-3 516 R44</strain>
    </source>
</reference>
<sequence>MGVYMEQKTSQVPTDPLAEKVTNDEYRAVFHALAQAMTAQANRDVVAPINQKVGTTTTRVSNFTRMNPMKFHGYKVEGDTQEFINEAHKIIEIMGITLVEKAELATYQLKGVAQVLFVRCLSSFKGFLRSLSILTTLNYF</sequence>
<keyword evidence="2" id="KW-1185">Reference proteome</keyword>
<dbReference type="PaxDb" id="4113-PGSC0003DMT400097134"/>
<dbReference type="HOGENOM" id="CLU_134717_2_0_1"/>
<dbReference type="Gramene" id="PGSC0003DMT400097134">
    <property type="protein sequence ID" value="PGSC0003DMT400097134"/>
    <property type="gene ID" value="PGSC0003DMG400046705"/>
</dbReference>
<evidence type="ECO:0000313" key="2">
    <source>
        <dbReference type="Proteomes" id="UP000011115"/>
    </source>
</evidence>
<dbReference type="EnsemblPlants" id="PGSC0003DMT400097134">
    <property type="protein sequence ID" value="PGSC0003DMT400097134"/>
    <property type="gene ID" value="PGSC0003DMG400046705"/>
</dbReference>
<accession>M1DZZ8</accession>
<name>M1DZZ8_SOLTU</name>
<dbReference type="Proteomes" id="UP000011115">
    <property type="component" value="Unassembled WGS sequence"/>
</dbReference>